<dbReference type="Proteomes" id="UP000814128">
    <property type="component" value="Unassembled WGS sequence"/>
</dbReference>
<accession>A0ACB8QHI3</accession>
<feature type="non-terminal residue" evidence="1">
    <location>
        <position position="1"/>
    </location>
</feature>
<proteinExistence type="predicted"/>
<reference evidence="1" key="1">
    <citation type="submission" date="2021-02" db="EMBL/GenBank/DDBJ databases">
        <authorList>
            <consortium name="DOE Joint Genome Institute"/>
            <person name="Ahrendt S."/>
            <person name="Looney B.P."/>
            <person name="Miyauchi S."/>
            <person name="Morin E."/>
            <person name="Drula E."/>
            <person name="Courty P.E."/>
            <person name="Chicoki N."/>
            <person name="Fauchery L."/>
            <person name="Kohler A."/>
            <person name="Kuo A."/>
            <person name="Labutti K."/>
            <person name="Pangilinan J."/>
            <person name="Lipzen A."/>
            <person name="Riley R."/>
            <person name="Andreopoulos W."/>
            <person name="He G."/>
            <person name="Johnson J."/>
            <person name="Barry K.W."/>
            <person name="Grigoriev I.V."/>
            <person name="Nagy L."/>
            <person name="Hibbett D."/>
            <person name="Henrissat B."/>
            <person name="Matheny P.B."/>
            <person name="Labbe J."/>
            <person name="Martin F."/>
        </authorList>
    </citation>
    <scope>NUCLEOTIDE SEQUENCE</scope>
    <source>
        <strain evidence="1">EC-137</strain>
    </source>
</reference>
<organism evidence="1 2">
    <name type="scientific">Vararia minispora EC-137</name>
    <dbReference type="NCBI Taxonomy" id="1314806"/>
    <lineage>
        <taxon>Eukaryota</taxon>
        <taxon>Fungi</taxon>
        <taxon>Dikarya</taxon>
        <taxon>Basidiomycota</taxon>
        <taxon>Agaricomycotina</taxon>
        <taxon>Agaricomycetes</taxon>
        <taxon>Russulales</taxon>
        <taxon>Lachnocladiaceae</taxon>
        <taxon>Vararia</taxon>
    </lineage>
</organism>
<comment type="caution">
    <text evidence="1">The sequence shown here is derived from an EMBL/GenBank/DDBJ whole genome shotgun (WGS) entry which is preliminary data.</text>
</comment>
<name>A0ACB8QHI3_9AGAM</name>
<evidence type="ECO:0000313" key="2">
    <source>
        <dbReference type="Proteomes" id="UP000814128"/>
    </source>
</evidence>
<dbReference type="EMBL" id="MU273591">
    <property type="protein sequence ID" value="KAI0031140.1"/>
    <property type="molecule type" value="Genomic_DNA"/>
</dbReference>
<protein>
    <submittedName>
        <fullName evidence="1">Uncharacterized protein</fullName>
    </submittedName>
</protein>
<evidence type="ECO:0000313" key="1">
    <source>
        <dbReference type="EMBL" id="KAI0031140.1"/>
    </source>
</evidence>
<reference evidence="1" key="2">
    <citation type="journal article" date="2022" name="New Phytol.">
        <title>Evolutionary transition to the ectomycorrhizal habit in the genomes of a hyperdiverse lineage of mushroom-forming fungi.</title>
        <authorList>
            <person name="Looney B."/>
            <person name="Miyauchi S."/>
            <person name="Morin E."/>
            <person name="Drula E."/>
            <person name="Courty P.E."/>
            <person name="Kohler A."/>
            <person name="Kuo A."/>
            <person name="LaButti K."/>
            <person name="Pangilinan J."/>
            <person name="Lipzen A."/>
            <person name="Riley R."/>
            <person name="Andreopoulos W."/>
            <person name="He G."/>
            <person name="Johnson J."/>
            <person name="Nolan M."/>
            <person name="Tritt A."/>
            <person name="Barry K.W."/>
            <person name="Grigoriev I.V."/>
            <person name="Nagy L.G."/>
            <person name="Hibbett D."/>
            <person name="Henrissat B."/>
            <person name="Matheny P.B."/>
            <person name="Labbe J."/>
            <person name="Martin F.M."/>
        </authorList>
    </citation>
    <scope>NUCLEOTIDE SEQUENCE</scope>
    <source>
        <strain evidence="1">EC-137</strain>
    </source>
</reference>
<gene>
    <name evidence="1" type="ORF">K488DRAFT_52719</name>
</gene>
<sequence>YLPPPVLDVLNNKRLEAAKRAALITTALQWLLGNVPLTLVPPQFRVGLALAQRLVPYIGYIGAFVAWSWGAMKSFDKGYGVTLTATWLLPIAVIPGTWETTDFRDRERPSGDGTTVQGVVGTSESTAAPSSSASTPPVAGSSSGATRRSKER</sequence>
<keyword evidence="2" id="KW-1185">Reference proteome</keyword>